<name>A0ABX3D1F5_9BACL</name>
<dbReference type="Gene3D" id="3.30.9.10">
    <property type="entry name" value="D-Amino Acid Oxidase, subunit A, domain 2"/>
    <property type="match status" value="1"/>
</dbReference>
<comment type="pathway">
    <text evidence="2">Polyol metabolism; glycerol degradation via glycerol kinase pathway; glycerone phosphate from sn-glycerol 3-phosphate (aerobic route): step 1/1.</text>
</comment>
<dbReference type="InterPro" id="IPR031656">
    <property type="entry name" value="DAO_C"/>
</dbReference>
<evidence type="ECO:0000256" key="4">
    <source>
        <dbReference type="ARBA" id="ARBA00022630"/>
    </source>
</evidence>
<dbReference type="SUPFAM" id="SSF51905">
    <property type="entry name" value="FAD/NAD(P)-binding domain"/>
    <property type="match status" value="1"/>
</dbReference>
<sequence>MFSSKMREQKLEDLLKYQFDLVVIGGGITGAGIALDAVSRGLSVALIEKNDFASGTSSKSTKLIHGGLRYLKQFEVKMVRDVGREREVVYENAVHVTEPQWMLLPFHKGGTFGPFTTSVGLRVYDYLAGVKKGERRKMLSAAEVLEKEPLLKNEGLQGGGYYVEYRTDDARLTLEILKKAAELGALCLNYVKAEDFLYTNGKVSGVEATCGVTGKKMNIAGRKVVNAAGPWVDEIRDIDSTAADKQIRLTKGVHIVVDRKTFPLGQPVYYDAPDGRMIFAIPRDDKAYIGTTDTFYEGDPSDAAATEDDVSYLLAAISHMFPSVKPVKEHVESTWAGVRPLVYEEGKNPSEISRKDEVWESENGLISIAGGKLTGYRKMAEAIIDRVTKSLEKEGDKKFGKSVTKTLPLSGGDFGGSKNFARFVNSMALQSQQFGLTPEEGRMFAQFFGTNAGRVFEFYEKRSANSKPGSLPAVLAAVVEYAVIEEMAQTPSDFFIRRTGDLYFHMEDVLRFKDQVLEFMAELLDYSELQKETYRRELLEEIDKATRFGKGVPL</sequence>
<dbReference type="Pfam" id="PF01266">
    <property type="entry name" value="DAO"/>
    <property type="match status" value="1"/>
</dbReference>
<comment type="cofactor">
    <cofactor evidence="1 9">
        <name>FAD</name>
        <dbReference type="ChEBI" id="CHEBI:57692"/>
    </cofactor>
</comment>
<dbReference type="InterPro" id="IPR006076">
    <property type="entry name" value="FAD-dep_OxRdtase"/>
</dbReference>
<dbReference type="InterPro" id="IPR000447">
    <property type="entry name" value="G3P_DH_FAD-dep"/>
</dbReference>
<evidence type="ECO:0000256" key="5">
    <source>
        <dbReference type="ARBA" id="ARBA00022798"/>
    </source>
</evidence>
<gene>
    <name evidence="12" type="ORF">BB776_03345</name>
</gene>
<evidence type="ECO:0000256" key="1">
    <source>
        <dbReference type="ARBA" id="ARBA00001974"/>
    </source>
</evidence>
<dbReference type="PROSITE" id="PS00978">
    <property type="entry name" value="FAD_G3PDH_2"/>
    <property type="match status" value="1"/>
</dbReference>
<comment type="catalytic activity">
    <reaction evidence="8 9">
        <text>a quinone + sn-glycerol 3-phosphate = dihydroxyacetone phosphate + a quinol</text>
        <dbReference type="Rhea" id="RHEA:18977"/>
        <dbReference type="ChEBI" id="CHEBI:24646"/>
        <dbReference type="ChEBI" id="CHEBI:57597"/>
        <dbReference type="ChEBI" id="CHEBI:57642"/>
        <dbReference type="ChEBI" id="CHEBI:132124"/>
        <dbReference type="EC" id="1.1.5.3"/>
    </reaction>
</comment>
<evidence type="ECO:0000256" key="7">
    <source>
        <dbReference type="ARBA" id="ARBA00023002"/>
    </source>
</evidence>
<evidence type="ECO:0000256" key="6">
    <source>
        <dbReference type="ARBA" id="ARBA00022827"/>
    </source>
</evidence>
<keyword evidence="13" id="KW-1185">Reference proteome</keyword>
<dbReference type="Proteomes" id="UP000242153">
    <property type="component" value="Unassembled WGS sequence"/>
</dbReference>
<dbReference type="Gene3D" id="1.10.8.870">
    <property type="entry name" value="Alpha-glycerophosphate oxidase, cap domain"/>
    <property type="match status" value="1"/>
</dbReference>
<feature type="domain" description="Alpha-glycerophosphate oxidase C-terminal" evidence="11">
    <location>
        <begin position="402"/>
        <end position="529"/>
    </location>
</feature>
<keyword evidence="5" id="KW-0319">Glycerol metabolism</keyword>
<evidence type="ECO:0000256" key="8">
    <source>
        <dbReference type="ARBA" id="ARBA00049055"/>
    </source>
</evidence>
<dbReference type="PROSITE" id="PS00977">
    <property type="entry name" value="FAD_G3PDH_1"/>
    <property type="match status" value="1"/>
</dbReference>
<dbReference type="RefSeq" id="WP_071152250.1">
    <property type="nucleotide sequence ID" value="NZ_QQRT01000008.1"/>
</dbReference>
<keyword evidence="4 9" id="KW-0285">Flavoprotein</keyword>
<dbReference type="PANTHER" id="PTHR11985">
    <property type="entry name" value="GLYCEROL-3-PHOSPHATE DEHYDROGENASE"/>
    <property type="match status" value="1"/>
</dbReference>
<dbReference type="EC" id="1.1.5.3" evidence="9"/>
<protein>
    <recommendedName>
        <fullName evidence="9">Glycerol-3-phosphate dehydrogenase</fullName>
        <ecNumber evidence="9">1.1.5.3</ecNumber>
    </recommendedName>
</protein>
<organism evidence="12 13">
    <name type="scientific">Planococcus salinarum</name>
    <dbReference type="NCBI Taxonomy" id="622695"/>
    <lineage>
        <taxon>Bacteria</taxon>
        <taxon>Bacillati</taxon>
        <taxon>Bacillota</taxon>
        <taxon>Bacilli</taxon>
        <taxon>Bacillales</taxon>
        <taxon>Caryophanaceae</taxon>
        <taxon>Planococcus</taxon>
    </lineage>
</organism>
<evidence type="ECO:0000256" key="9">
    <source>
        <dbReference type="RuleBase" id="RU361217"/>
    </source>
</evidence>
<dbReference type="InterPro" id="IPR038299">
    <property type="entry name" value="DAO_C_sf"/>
</dbReference>
<keyword evidence="6" id="KW-0274">FAD</keyword>
<dbReference type="InterPro" id="IPR036188">
    <property type="entry name" value="FAD/NAD-bd_sf"/>
</dbReference>
<dbReference type="EMBL" id="MBQG01000095">
    <property type="protein sequence ID" value="OHX51284.1"/>
    <property type="molecule type" value="Genomic_DNA"/>
</dbReference>
<comment type="caution">
    <text evidence="12">The sequence shown here is derived from an EMBL/GenBank/DDBJ whole genome shotgun (WGS) entry which is preliminary data.</text>
</comment>
<comment type="similarity">
    <text evidence="3 9">Belongs to the FAD-dependent glycerol-3-phosphate dehydrogenase family.</text>
</comment>
<accession>A0ABX3D1F5</accession>
<dbReference type="Gene3D" id="3.50.50.60">
    <property type="entry name" value="FAD/NAD(P)-binding domain"/>
    <property type="match status" value="1"/>
</dbReference>
<keyword evidence="7 9" id="KW-0560">Oxidoreductase</keyword>
<feature type="domain" description="FAD dependent oxidoreductase" evidence="10">
    <location>
        <begin position="20"/>
        <end position="344"/>
    </location>
</feature>
<evidence type="ECO:0000256" key="3">
    <source>
        <dbReference type="ARBA" id="ARBA00007330"/>
    </source>
</evidence>
<dbReference type="PANTHER" id="PTHR11985:SF35">
    <property type="entry name" value="ANAEROBIC GLYCEROL-3-PHOSPHATE DEHYDROGENASE SUBUNIT A"/>
    <property type="match status" value="1"/>
</dbReference>
<evidence type="ECO:0000259" key="11">
    <source>
        <dbReference type="Pfam" id="PF16901"/>
    </source>
</evidence>
<evidence type="ECO:0000259" key="10">
    <source>
        <dbReference type="Pfam" id="PF01266"/>
    </source>
</evidence>
<dbReference type="Pfam" id="PF16901">
    <property type="entry name" value="DAO_C"/>
    <property type="match status" value="1"/>
</dbReference>
<dbReference type="PRINTS" id="PR01001">
    <property type="entry name" value="FADG3PDH"/>
</dbReference>
<evidence type="ECO:0000313" key="13">
    <source>
        <dbReference type="Proteomes" id="UP000242153"/>
    </source>
</evidence>
<evidence type="ECO:0000256" key="2">
    <source>
        <dbReference type="ARBA" id="ARBA00004977"/>
    </source>
</evidence>
<evidence type="ECO:0000313" key="12">
    <source>
        <dbReference type="EMBL" id="OHX51284.1"/>
    </source>
</evidence>
<reference evidence="12" key="1">
    <citation type="submission" date="2016-07" db="EMBL/GenBank/DDBJ databases">
        <title>Draft genome Planococcus salivarum.</title>
        <authorList>
            <person name="See-Too W.S."/>
        </authorList>
    </citation>
    <scope>NUCLEOTIDE SEQUENCE [LARGE SCALE GENOMIC DNA]</scope>
    <source>
        <strain evidence="12">DSM 23820</strain>
    </source>
</reference>
<proteinExistence type="inferred from homology"/>